<evidence type="ECO:0000313" key="3">
    <source>
        <dbReference type="Proteomes" id="UP001596410"/>
    </source>
</evidence>
<dbReference type="EMBL" id="JBHSZV010000048">
    <property type="protein sequence ID" value="MFC7063525.1"/>
    <property type="molecule type" value="Genomic_DNA"/>
</dbReference>
<keyword evidence="1" id="KW-0812">Transmembrane</keyword>
<dbReference type="InterPro" id="IPR021683">
    <property type="entry name" value="DUF3267"/>
</dbReference>
<feature type="transmembrane region" description="Helical" evidence="1">
    <location>
        <begin position="108"/>
        <end position="126"/>
    </location>
</feature>
<gene>
    <name evidence="2" type="ORF">ACFQIC_17070</name>
</gene>
<dbReference type="Proteomes" id="UP001596410">
    <property type="component" value="Unassembled WGS sequence"/>
</dbReference>
<feature type="transmembrane region" description="Helical" evidence="1">
    <location>
        <begin position="132"/>
        <end position="153"/>
    </location>
</feature>
<sequence>MNCWKTVNINKQFGINRVYLMSFLTGLLSFLVLYLPFSILHGTHDVRDHGFLPLLVILFFLPSMHRLMHILPLLLFYKRIRVKFKIKNRFTPTFSYQCKSKLSKQTSILIAIAPTFFITLPALMMSVVFPGYFAYLVIFASVNIGLSFSDFLYLNQFIRAPRKCVIENAKEGYDILVRNQEI</sequence>
<evidence type="ECO:0000256" key="1">
    <source>
        <dbReference type="SAM" id="Phobius"/>
    </source>
</evidence>
<keyword evidence="1" id="KW-1133">Transmembrane helix</keyword>
<keyword evidence="1" id="KW-0472">Membrane</keyword>
<accession>A0ABW2EN31</accession>
<protein>
    <submittedName>
        <fullName evidence="2">DUF3267 domain-containing protein</fullName>
    </submittedName>
</protein>
<dbReference type="RefSeq" id="WP_204711439.1">
    <property type="nucleotide sequence ID" value="NZ_JBHSZV010000048.1"/>
</dbReference>
<feature type="transmembrane region" description="Helical" evidence="1">
    <location>
        <begin position="18"/>
        <end position="39"/>
    </location>
</feature>
<name>A0ABW2EN31_9BACI</name>
<reference evidence="3" key="1">
    <citation type="journal article" date="2019" name="Int. J. Syst. Evol. Microbiol.">
        <title>The Global Catalogue of Microorganisms (GCM) 10K type strain sequencing project: providing services to taxonomists for standard genome sequencing and annotation.</title>
        <authorList>
            <consortium name="The Broad Institute Genomics Platform"/>
            <consortium name="The Broad Institute Genome Sequencing Center for Infectious Disease"/>
            <person name="Wu L."/>
            <person name="Ma J."/>
        </authorList>
    </citation>
    <scope>NUCLEOTIDE SEQUENCE [LARGE SCALE GENOMIC DNA]</scope>
    <source>
        <strain evidence="3">CGMCC 4.1621</strain>
    </source>
</reference>
<keyword evidence="3" id="KW-1185">Reference proteome</keyword>
<organism evidence="2 3">
    <name type="scientific">Halobacillus seohaensis</name>
    <dbReference type="NCBI Taxonomy" id="447421"/>
    <lineage>
        <taxon>Bacteria</taxon>
        <taxon>Bacillati</taxon>
        <taxon>Bacillota</taxon>
        <taxon>Bacilli</taxon>
        <taxon>Bacillales</taxon>
        <taxon>Bacillaceae</taxon>
        <taxon>Halobacillus</taxon>
    </lineage>
</organism>
<comment type="caution">
    <text evidence="2">The sequence shown here is derived from an EMBL/GenBank/DDBJ whole genome shotgun (WGS) entry which is preliminary data.</text>
</comment>
<dbReference type="Pfam" id="PF11667">
    <property type="entry name" value="DUF3267"/>
    <property type="match status" value="1"/>
</dbReference>
<feature type="transmembrane region" description="Helical" evidence="1">
    <location>
        <begin position="51"/>
        <end position="77"/>
    </location>
</feature>
<proteinExistence type="predicted"/>
<evidence type="ECO:0000313" key="2">
    <source>
        <dbReference type="EMBL" id="MFC7063525.1"/>
    </source>
</evidence>